<evidence type="ECO:0000256" key="1">
    <source>
        <dbReference type="SAM" id="Phobius"/>
    </source>
</evidence>
<feature type="transmembrane region" description="Helical" evidence="1">
    <location>
        <begin position="23"/>
        <end position="47"/>
    </location>
</feature>
<keyword evidence="1" id="KW-0472">Membrane</keyword>
<dbReference type="Pfam" id="PF10823">
    <property type="entry name" value="DUF2568"/>
    <property type="match status" value="1"/>
</dbReference>
<sequence>MTGAVGTSGITAGGIAAGGVGTAAAWVNLAAVFALELCALGALGYVASRGASPLAVRIALGVGVPLVAAVLWGLFAAPNATFHNPAAMVTVKVLVFGAAAVGLFLTGHRTLGVAFAVTVVLTAVLAQVLPSPDATNSGPAAGVSHAADTRP</sequence>
<organism evidence="2 3">
    <name type="scientific">Actinopolymorpha rutila</name>
    <dbReference type="NCBI Taxonomy" id="446787"/>
    <lineage>
        <taxon>Bacteria</taxon>
        <taxon>Bacillati</taxon>
        <taxon>Actinomycetota</taxon>
        <taxon>Actinomycetes</taxon>
        <taxon>Propionibacteriales</taxon>
        <taxon>Actinopolymorphaceae</taxon>
        <taxon>Actinopolymorpha</taxon>
    </lineage>
</organism>
<reference evidence="2 3" key="1">
    <citation type="submission" date="2020-07" db="EMBL/GenBank/DDBJ databases">
        <title>Sequencing the genomes of 1000 actinobacteria strains.</title>
        <authorList>
            <person name="Klenk H.-P."/>
        </authorList>
    </citation>
    <scope>NUCLEOTIDE SEQUENCE [LARGE SCALE GENOMIC DNA]</scope>
    <source>
        <strain evidence="2 3">DSM 18448</strain>
    </source>
</reference>
<evidence type="ECO:0000313" key="2">
    <source>
        <dbReference type="EMBL" id="NYH88479.1"/>
    </source>
</evidence>
<protein>
    <recommendedName>
        <fullName evidence="4">DUF2568 domain-containing protein</fullName>
    </recommendedName>
</protein>
<dbReference type="EMBL" id="JACBZH010000001">
    <property type="protein sequence ID" value="NYH88479.1"/>
    <property type="molecule type" value="Genomic_DNA"/>
</dbReference>
<proteinExistence type="predicted"/>
<accession>A0A852ZFQ7</accession>
<keyword evidence="1" id="KW-0812">Transmembrane</keyword>
<dbReference type="AlphaFoldDB" id="A0A852ZFQ7"/>
<dbReference type="Proteomes" id="UP000579605">
    <property type="component" value="Unassembled WGS sequence"/>
</dbReference>
<evidence type="ECO:0008006" key="4">
    <source>
        <dbReference type="Google" id="ProtNLM"/>
    </source>
</evidence>
<evidence type="ECO:0000313" key="3">
    <source>
        <dbReference type="Proteomes" id="UP000579605"/>
    </source>
</evidence>
<dbReference type="InterPro" id="IPR021214">
    <property type="entry name" value="DUF2568"/>
</dbReference>
<comment type="caution">
    <text evidence="2">The sequence shown here is derived from an EMBL/GenBank/DDBJ whole genome shotgun (WGS) entry which is preliminary data.</text>
</comment>
<feature type="transmembrane region" description="Helical" evidence="1">
    <location>
        <begin position="54"/>
        <end position="75"/>
    </location>
</feature>
<name>A0A852ZFQ7_9ACTN</name>
<feature type="transmembrane region" description="Helical" evidence="1">
    <location>
        <begin position="87"/>
        <end position="105"/>
    </location>
</feature>
<gene>
    <name evidence="2" type="ORF">F4554_001117</name>
</gene>
<feature type="transmembrane region" description="Helical" evidence="1">
    <location>
        <begin position="112"/>
        <end position="129"/>
    </location>
</feature>
<keyword evidence="3" id="KW-1185">Reference proteome</keyword>
<keyword evidence="1" id="KW-1133">Transmembrane helix</keyword>
<dbReference type="RefSeq" id="WP_202889158.1">
    <property type="nucleotide sequence ID" value="NZ_BAAARR010000022.1"/>
</dbReference>